<sequence>MRPSFRDGTHATREFPSKYELFSFYYKTEKTIELPKQSKATTLSLLMKDESIDTIISDDITFRGTLSFNQTLKIKGQFKGTITSHGKLIIDETGDVEADVEVGSLVVHGNLKGNVDAKEKVELKKNGKVVGDIKTPGLEVEFGSKIIGNCIM</sequence>
<gene>
    <name evidence="2" type="ORF">LEP1GSC202_2935</name>
</gene>
<evidence type="ECO:0000313" key="2">
    <source>
        <dbReference type="EMBL" id="EOQ87517.1"/>
    </source>
</evidence>
<evidence type="ECO:0000256" key="1">
    <source>
        <dbReference type="ARBA" id="ARBA00044755"/>
    </source>
</evidence>
<dbReference type="EMBL" id="AOGX02000035">
    <property type="protein sequence ID" value="EOQ87517.1"/>
    <property type="molecule type" value="Genomic_DNA"/>
</dbReference>
<dbReference type="Pfam" id="PF04519">
    <property type="entry name" value="Bactofilin"/>
    <property type="match status" value="1"/>
</dbReference>
<dbReference type="STRING" id="1249483.LEP1GSC202_2935"/>
<protein>
    <submittedName>
        <fullName evidence="2">Polymer-forming cytoskeletal family protein</fullName>
    </submittedName>
</protein>
<organism evidence="2 3">
    <name type="scientific">Leptospira yanagawae serovar Saopaulo str. Sao Paulo = ATCC 700523</name>
    <dbReference type="NCBI Taxonomy" id="1249483"/>
    <lineage>
        <taxon>Bacteria</taxon>
        <taxon>Pseudomonadati</taxon>
        <taxon>Spirochaetota</taxon>
        <taxon>Spirochaetia</taxon>
        <taxon>Leptospirales</taxon>
        <taxon>Leptospiraceae</taxon>
        <taxon>Leptospira</taxon>
    </lineage>
</organism>
<accession>A0A5E8H9U2</accession>
<name>A0A5E8H9U2_9LEPT</name>
<dbReference type="AlphaFoldDB" id="A0A5E8H9U2"/>
<dbReference type="InterPro" id="IPR007607">
    <property type="entry name" value="BacA/B"/>
</dbReference>
<reference evidence="2 3" key="1">
    <citation type="submission" date="2013-04" db="EMBL/GenBank/DDBJ databases">
        <authorList>
            <person name="Harkins D.M."/>
            <person name="Durkin A.S."/>
            <person name="Brinkac L.M."/>
            <person name="Haft D.H."/>
            <person name="Selengut J.D."/>
            <person name="Sanka R."/>
            <person name="DePew J."/>
            <person name="Purushe J."/>
            <person name="Hartskeerl R.A."/>
            <person name="Ahmed A."/>
            <person name="van der Linden H."/>
            <person name="Goris M.G.A."/>
            <person name="Vinetz J.M."/>
            <person name="Sutton G.G."/>
            <person name="Nierman W.C."/>
            <person name="Fouts D.E."/>
        </authorList>
    </citation>
    <scope>NUCLEOTIDE SEQUENCE [LARGE SCALE GENOMIC DNA]</scope>
    <source>
        <strain evidence="2 3">Sao Paulo</strain>
    </source>
</reference>
<comment type="similarity">
    <text evidence="1">Belongs to the bactofilin family.</text>
</comment>
<proteinExistence type="inferred from homology"/>
<comment type="caution">
    <text evidence="2">The sequence shown here is derived from an EMBL/GenBank/DDBJ whole genome shotgun (WGS) entry which is preliminary data.</text>
</comment>
<dbReference type="Proteomes" id="UP000013996">
    <property type="component" value="Unassembled WGS sequence"/>
</dbReference>
<evidence type="ECO:0000313" key="3">
    <source>
        <dbReference type="Proteomes" id="UP000013996"/>
    </source>
</evidence>
<dbReference type="PANTHER" id="PTHR35024:SF4">
    <property type="entry name" value="POLYMER-FORMING CYTOSKELETAL PROTEIN"/>
    <property type="match status" value="1"/>
</dbReference>
<dbReference type="PANTHER" id="PTHR35024">
    <property type="entry name" value="HYPOTHETICAL CYTOSOLIC PROTEIN"/>
    <property type="match status" value="1"/>
</dbReference>